<accession>A0A1I3Q336</accession>
<evidence type="ECO:0000256" key="1">
    <source>
        <dbReference type="SAM" id="MobiDB-lite"/>
    </source>
</evidence>
<dbReference type="NCBIfam" id="TIGR02230">
    <property type="entry name" value="ATPase_gene1"/>
    <property type="match status" value="1"/>
</dbReference>
<reference evidence="3 4" key="1">
    <citation type="submission" date="2016-10" db="EMBL/GenBank/DDBJ databases">
        <authorList>
            <person name="de Groot N.N."/>
        </authorList>
    </citation>
    <scope>NUCLEOTIDE SEQUENCE [LARGE SCALE GENOMIC DNA]</scope>
    <source>
        <strain evidence="3 4">LMG 23650</strain>
    </source>
</reference>
<feature type="transmembrane region" description="Helical" evidence="2">
    <location>
        <begin position="66"/>
        <end position="87"/>
    </location>
</feature>
<protein>
    <submittedName>
        <fullName evidence="3">ATP synthase protein I</fullName>
    </submittedName>
</protein>
<feature type="transmembrane region" description="Helical" evidence="2">
    <location>
        <begin position="41"/>
        <end position="60"/>
    </location>
</feature>
<keyword evidence="2" id="KW-1133">Transmembrane helix</keyword>
<dbReference type="AlphaFoldDB" id="A0A1I3Q336"/>
<name>A0A1I3Q336_9BURK</name>
<dbReference type="Pfam" id="PF09527">
    <property type="entry name" value="ATPase_gene1"/>
    <property type="match status" value="1"/>
</dbReference>
<keyword evidence="2" id="KW-0472">Membrane</keyword>
<keyword evidence="4" id="KW-1185">Reference proteome</keyword>
<dbReference type="EMBL" id="FOQU01000006">
    <property type="protein sequence ID" value="SFJ27566.1"/>
    <property type="molecule type" value="Genomic_DNA"/>
</dbReference>
<organism evidence="3 4">
    <name type="scientific">Paraburkholderia megapolitana</name>
    <dbReference type="NCBI Taxonomy" id="420953"/>
    <lineage>
        <taxon>Bacteria</taxon>
        <taxon>Pseudomonadati</taxon>
        <taxon>Pseudomonadota</taxon>
        <taxon>Betaproteobacteria</taxon>
        <taxon>Burkholderiales</taxon>
        <taxon>Burkholderiaceae</taxon>
        <taxon>Paraburkholderia</taxon>
    </lineage>
</organism>
<dbReference type="RefSeq" id="WP_091015189.1">
    <property type="nucleotide sequence ID" value="NZ_CP041743.1"/>
</dbReference>
<dbReference type="STRING" id="420953.SAMN05192543_106169"/>
<dbReference type="InterPro" id="IPR032820">
    <property type="entry name" value="ATPase_put"/>
</dbReference>
<dbReference type="Proteomes" id="UP000199548">
    <property type="component" value="Unassembled WGS sequence"/>
</dbReference>
<evidence type="ECO:0000313" key="3">
    <source>
        <dbReference type="EMBL" id="SFJ27566.1"/>
    </source>
</evidence>
<dbReference type="OrthoDB" id="466056at2"/>
<feature type="region of interest" description="Disordered" evidence="1">
    <location>
        <begin position="1"/>
        <end position="33"/>
    </location>
</feature>
<proteinExistence type="predicted"/>
<keyword evidence="2" id="KW-0812">Transmembrane</keyword>
<sequence length="100" mass="11154">MSEPNDGDRLGYVTRQARSRAREARDDPEPTPGGRLAQIGILGWSIVVPTLLGLVAGHWLDRYFGTGVFFAAPLLMIGAATGLWSAWKWMHRQIRSPHRD</sequence>
<gene>
    <name evidence="3" type="ORF">SAMN05192543_106169</name>
</gene>
<dbReference type="InterPro" id="IPR011744">
    <property type="entry name" value="ATPase_gene1"/>
</dbReference>
<evidence type="ECO:0000313" key="4">
    <source>
        <dbReference type="Proteomes" id="UP000199548"/>
    </source>
</evidence>
<evidence type="ECO:0000256" key="2">
    <source>
        <dbReference type="SAM" id="Phobius"/>
    </source>
</evidence>